<comment type="caution">
    <text evidence="2">The sequence shown here is derived from an EMBL/GenBank/DDBJ whole genome shotgun (WGS) entry which is preliminary data.</text>
</comment>
<dbReference type="GeneID" id="93676465"/>
<dbReference type="NCBIfam" id="TIGR03750">
    <property type="entry name" value="conj_TIGR03750"/>
    <property type="match status" value="1"/>
</dbReference>
<reference evidence="4 5" key="1">
    <citation type="submission" date="2016-08" db="EMBL/GenBank/DDBJ databases">
        <authorList>
            <person name="Seilhamer J.J."/>
        </authorList>
    </citation>
    <scope>NUCLEOTIDE SEQUENCE [LARGE SCALE GENOMIC DNA]</scope>
    <source>
        <strain evidence="2 5">KH-18-2</strain>
        <strain evidence="3 4">KH-21-114</strain>
    </source>
</reference>
<reference evidence="2 5" key="2">
    <citation type="submission" date="2018-03" db="EMBL/GenBank/DDBJ databases">
        <title>Draft genome of Pseudomonas putida strain KH-18-2.</title>
        <authorList>
            <person name="Yoshizawa S."/>
            <person name="Khan N.H."/>
            <person name="Nishimura M."/>
            <person name="Chiura H.X."/>
            <person name="Ogura Y."/>
            <person name="Hayashi T."/>
            <person name="Kogure K."/>
        </authorList>
    </citation>
    <scope>NUCLEOTIDE SEQUENCE [LARGE SCALE GENOMIC DNA]</scope>
    <source>
        <strain evidence="2 5">KH-18-2</strain>
    </source>
</reference>
<feature type="transmembrane region" description="Helical" evidence="1">
    <location>
        <begin position="34"/>
        <end position="54"/>
    </location>
</feature>
<dbReference type="Pfam" id="PF11990">
    <property type="entry name" value="DUF3487"/>
    <property type="match status" value="1"/>
</dbReference>
<dbReference type="OrthoDB" id="8907898at2"/>
<organism evidence="2 5">
    <name type="scientific">Pseudomonas putida</name>
    <name type="common">Arthrobacter siderocapsulatus</name>
    <dbReference type="NCBI Taxonomy" id="303"/>
    <lineage>
        <taxon>Bacteria</taxon>
        <taxon>Pseudomonadati</taxon>
        <taxon>Pseudomonadota</taxon>
        <taxon>Gammaproteobacteria</taxon>
        <taxon>Pseudomonadales</taxon>
        <taxon>Pseudomonadaceae</taxon>
        <taxon>Pseudomonas</taxon>
    </lineage>
</organism>
<protein>
    <submittedName>
        <fullName evidence="2">Conjugal transfer protein</fullName>
    </submittedName>
</protein>
<proteinExistence type="predicted"/>
<keyword evidence="1" id="KW-0812">Transmembrane</keyword>
<evidence type="ECO:0000313" key="2">
    <source>
        <dbReference type="EMBL" id="POG03582.1"/>
    </source>
</evidence>
<sequence>MAETTYLKDGTLDFLPHNLNRQPIVMGGLTADEMWGTVGACGGAGVILGIPVSFLFGNPALFIACALVGGALGLTVASRILRKMKRGRPDTWFYRQLQFYKAQHLPFLGGPQLVIRKGAWTCRRTGK</sequence>
<dbReference type="Proteomes" id="UP000237378">
    <property type="component" value="Unassembled WGS sequence"/>
</dbReference>
<feature type="transmembrane region" description="Helical" evidence="1">
    <location>
        <begin position="60"/>
        <end position="81"/>
    </location>
</feature>
<dbReference type="EMBL" id="MING01000083">
    <property type="protein sequence ID" value="POG03582.1"/>
    <property type="molecule type" value="Genomic_DNA"/>
</dbReference>
<dbReference type="AlphaFoldDB" id="A0A0P7DFK7"/>
<evidence type="ECO:0000313" key="3">
    <source>
        <dbReference type="EMBL" id="POG11719.1"/>
    </source>
</evidence>
<reference evidence="3 4" key="3">
    <citation type="submission" date="2018-03" db="EMBL/GenBank/DDBJ databases">
        <title>Draft genome of Pseudomonas putida strain KH-21-114.</title>
        <authorList>
            <person name="Yoshizawa S."/>
            <person name="Khan N.H."/>
            <person name="Nishimura M."/>
            <person name="Chiura H.X."/>
            <person name="Ogura Y."/>
            <person name="Hayashi T."/>
            <person name="Kogure K."/>
        </authorList>
    </citation>
    <scope>NUCLEOTIDE SEQUENCE [LARGE SCALE GENOMIC DNA]</scope>
    <source>
        <strain evidence="3 4">KH-21-114</strain>
    </source>
</reference>
<accession>A0A0P7DFK7</accession>
<dbReference type="InterPro" id="IPR021877">
    <property type="entry name" value="DUF3487"/>
</dbReference>
<name>A0A0P7DFK7_PSEPU</name>
<keyword evidence="1" id="KW-0472">Membrane</keyword>
<evidence type="ECO:0000313" key="5">
    <source>
        <dbReference type="Proteomes" id="UP000237378"/>
    </source>
</evidence>
<dbReference type="RefSeq" id="WP_023628668.1">
    <property type="nucleotide sequence ID" value="NZ_ABUNEW020000028.1"/>
</dbReference>
<evidence type="ECO:0000256" key="1">
    <source>
        <dbReference type="SAM" id="Phobius"/>
    </source>
</evidence>
<gene>
    <name evidence="2" type="ORF">BGP82_20155</name>
    <name evidence="3" type="ORF">BGP84_00080</name>
</gene>
<keyword evidence="1" id="KW-1133">Transmembrane helix</keyword>
<evidence type="ECO:0000313" key="4">
    <source>
        <dbReference type="Proteomes" id="UP000237230"/>
    </source>
</evidence>
<dbReference type="EMBL" id="MINH01000016">
    <property type="protein sequence ID" value="POG11719.1"/>
    <property type="molecule type" value="Genomic_DNA"/>
</dbReference>
<dbReference type="Proteomes" id="UP000237230">
    <property type="component" value="Unassembled WGS sequence"/>
</dbReference>